<accession>A0ACC1YLX5</accession>
<protein>
    <submittedName>
        <fullName evidence="1">Pentatricopeptide repeat-containing protein</fullName>
    </submittedName>
</protein>
<evidence type="ECO:0000313" key="1">
    <source>
        <dbReference type="EMBL" id="KAJ4724159.1"/>
    </source>
</evidence>
<reference evidence="1 2" key="1">
    <citation type="journal article" date="2023" name="Science">
        <title>Complex scaffold remodeling in plant triterpene biosynthesis.</title>
        <authorList>
            <person name="De La Pena R."/>
            <person name="Hodgson H."/>
            <person name="Liu J.C."/>
            <person name="Stephenson M.J."/>
            <person name="Martin A.C."/>
            <person name="Owen C."/>
            <person name="Harkess A."/>
            <person name="Leebens-Mack J."/>
            <person name="Jimenez L.E."/>
            <person name="Osbourn A."/>
            <person name="Sattely E.S."/>
        </authorList>
    </citation>
    <scope>NUCLEOTIDE SEQUENCE [LARGE SCALE GENOMIC DNA]</scope>
    <source>
        <strain evidence="2">cv. JPN11</strain>
        <tissue evidence="1">Leaf</tissue>
    </source>
</reference>
<sequence>MVERDVVSWTSMISGYCNVGKIEQAVLLFENVKLEGLEPNNFTWNAMIACYARRGDSNGAFACFSRMTKEGIKPNNVTVTGILPAFGLTGSIQKGREIHELIYRMGLDMDVFIATALIDMHSKCGSVKDTRNVFEMLHVKNVASVECNDRMLWEARHVLSGCSHDGSVEKGLKIYRSMEEKYGVEISKEHYHCVVDMLCRSGRMSEAFELIKQMPVEITDTIAGAFFNGCKIHGRRDLAKLIAEEILKMGLENPGGFVTLSNIYATDGEWREVENIRRVMREKTARKKPGFSLVEKKNELL</sequence>
<proteinExistence type="predicted"/>
<comment type="caution">
    <text evidence="1">The sequence shown here is derived from an EMBL/GenBank/DDBJ whole genome shotgun (WGS) entry which is preliminary data.</text>
</comment>
<keyword evidence="2" id="KW-1185">Reference proteome</keyword>
<organism evidence="1 2">
    <name type="scientific">Melia azedarach</name>
    <name type="common">Chinaberry tree</name>
    <dbReference type="NCBI Taxonomy" id="155640"/>
    <lineage>
        <taxon>Eukaryota</taxon>
        <taxon>Viridiplantae</taxon>
        <taxon>Streptophyta</taxon>
        <taxon>Embryophyta</taxon>
        <taxon>Tracheophyta</taxon>
        <taxon>Spermatophyta</taxon>
        <taxon>Magnoliopsida</taxon>
        <taxon>eudicotyledons</taxon>
        <taxon>Gunneridae</taxon>
        <taxon>Pentapetalae</taxon>
        <taxon>rosids</taxon>
        <taxon>malvids</taxon>
        <taxon>Sapindales</taxon>
        <taxon>Meliaceae</taxon>
        <taxon>Melia</taxon>
    </lineage>
</organism>
<name>A0ACC1YLX5_MELAZ</name>
<dbReference type="Proteomes" id="UP001164539">
    <property type="component" value="Chromosome 2"/>
</dbReference>
<gene>
    <name evidence="1" type="ORF">OWV82_003174</name>
</gene>
<evidence type="ECO:0000313" key="2">
    <source>
        <dbReference type="Proteomes" id="UP001164539"/>
    </source>
</evidence>
<dbReference type="EMBL" id="CM051395">
    <property type="protein sequence ID" value="KAJ4724159.1"/>
    <property type="molecule type" value="Genomic_DNA"/>
</dbReference>